<accession>A0ABR2HFD4</accession>
<keyword evidence="6" id="KW-1185">Reference proteome</keyword>
<reference evidence="5 6" key="1">
    <citation type="submission" date="2024-04" db="EMBL/GenBank/DDBJ databases">
        <title>Tritrichomonas musculus Genome.</title>
        <authorList>
            <person name="Alves-Ferreira E."/>
            <person name="Grigg M."/>
            <person name="Lorenzi H."/>
            <person name="Galac M."/>
        </authorList>
    </citation>
    <scope>NUCLEOTIDE SEQUENCE [LARGE SCALE GENOMIC DNA]</scope>
    <source>
        <strain evidence="5 6">EAF2021</strain>
    </source>
</reference>
<dbReference type="EMBL" id="JAPFFF010000031">
    <property type="protein sequence ID" value="KAK8845057.1"/>
    <property type="molecule type" value="Genomic_DNA"/>
</dbReference>
<evidence type="ECO:0000256" key="3">
    <source>
        <dbReference type="ARBA" id="ARBA00023274"/>
    </source>
</evidence>
<comment type="caution">
    <text evidence="5">The sequence shown here is derived from an EMBL/GenBank/DDBJ whole genome shotgun (WGS) entry which is preliminary data.</text>
</comment>
<evidence type="ECO:0000256" key="4">
    <source>
        <dbReference type="SAM" id="MobiDB-lite"/>
    </source>
</evidence>
<feature type="compositionally biased region" description="Low complexity" evidence="4">
    <location>
        <begin position="247"/>
        <end position="260"/>
    </location>
</feature>
<sequence>MGKAQQSKSKTSKKVKQDTFLKKEWRHVYVPGYFGKREIGYTVSHKCARGKTPADYLNNRVFQLSHGDLVEEQAHSYRLFSWRSVEVANNDVLTVFAGMRLSTDKLCSLLRKYRTLVEAQVDVRTPDNFILRLACIGFTKKINANKKACYAQQSKRRQIREVMINEMRNAVQKSGIPELCTAIISESIEKSIVEKCAPIMQVDNVFVTKIKVIKAPTFSVEELKKLHQGRNVQKASAAARPEEEAAPAEGEAPAPAENTQ</sequence>
<gene>
    <name evidence="5" type="ORF">M9Y10_021233</name>
</gene>
<dbReference type="GO" id="GO:0005840">
    <property type="term" value="C:ribosome"/>
    <property type="evidence" value="ECO:0007669"/>
    <property type="project" value="UniProtKB-KW"/>
</dbReference>
<keyword evidence="3" id="KW-0687">Ribonucleoprotein</keyword>
<proteinExistence type="predicted"/>
<keyword evidence="1" id="KW-0963">Cytoplasm</keyword>
<dbReference type="InterPro" id="IPR001593">
    <property type="entry name" value="Ribosomal_eS1"/>
</dbReference>
<protein>
    <submittedName>
        <fullName evidence="5">40S ribosomal protein S3-1</fullName>
    </submittedName>
</protein>
<feature type="region of interest" description="Disordered" evidence="4">
    <location>
        <begin position="227"/>
        <end position="260"/>
    </location>
</feature>
<evidence type="ECO:0000313" key="5">
    <source>
        <dbReference type="EMBL" id="KAK8845057.1"/>
    </source>
</evidence>
<name>A0ABR2HFD4_9EUKA</name>
<dbReference type="PANTHER" id="PTHR11830">
    <property type="entry name" value="40S RIBOSOMAL PROTEIN S3A"/>
    <property type="match status" value="1"/>
</dbReference>
<evidence type="ECO:0000256" key="2">
    <source>
        <dbReference type="ARBA" id="ARBA00022980"/>
    </source>
</evidence>
<evidence type="ECO:0000256" key="1">
    <source>
        <dbReference type="ARBA" id="ARBA00022490"/>
    </source>
</evidence>
<dbReference type="Proteomes" id="UP001470230">
    <property type="component" value="Unassembled WGS sequence"/>
</dbReference>
<keyword evidence="2 5" id="KW-0689">Ribosomal protein</keyword>
<evidence type="ECO:0000313" key="6">
    <source>
        <dbReference type="Proteomes" id="UP001470230"/>
    </source>
</evidence>
<dbReference type="SMART" id="SM01397">
    <property type="entry name" value="Ribosomal_S3Ae"/>
    <property type="match status" value="1"/>
</dbReference>
<organism evidence="5 6">
    <name type="scientific">Tritrichomonas musculus</name>
    <dbReference type="NCBI Taxonomy" id="1915356"/>
    <lineage>
        <taxon>Eukaryota</taxon>
        <taxon>Metamonada</taxon>
        <taxon>Parabasalia</taxon>
        <taxon>Tritrichomonadida</taxon>
        <taxon>Tritrichomonadidae</taxon>
        <taxon>Tritrichomonas</taxon>
    </lineage>
</organism>
<dbReference type="Pfam" id="PF01015">
    <property type="entry name" value="Ribosomal_S3Ae"/>
    <property type="match status" value="1"/>
</dbReference>